<dbReference type="CDD" id="cd12254">
    <property type="entry name" value="RRM_hnRNPH_ESRPs_RBM12_like"/>
    <property type="match status" value="2"/>
</dbReference>
<evidence type="ECO:0000259" key="5">
    <source>
        <dbReference type="PROSITE" id="PS50102"/>
    </source>
</evidence>
<feature type="compositionally biased region" description="Basic and acidic residues" evidence="4">
    <location>
        <begin position="1"/>
        <end position="15"/>
    </location>
</feature>
<keyword evidence="2 3" id="KW-0694">RNA-binding</keyword>
<dbReference type="Proteomes" id="UP001530315">
    <property type="component" value="Unassembled WGS sequence"/>
</dbReference>
<evidence type="ECO:0000313" key="7">
    <source>
        <dbReference type="Proteomes" id="UP001530315"/>
    </source>
</evidence>
<feature type="region of interest" description="Disordered" evidence="4">
    <location>
        <begin position="209"/>
        <end position="237"/>
    </location>
</feature>
<dbReference type="PANTHER" id="PTHR13976">
    <property type="entry name" value="HETEROGENEOUS NUCLEAR RIBONUCLEOPROTEIN-RELATED"/>
    <property type="match status" value="1"/>
</dbReference>
<gene>
    <name evidence="6" type="ORF">ACHAW5_002861</name>
</gene>
<dbReference type="Pfam" id="PF00076">
    <property type="entry name" value="RRM_1"/>
    <property type="match status" value="1"/>
</dbReference>
<sequence length="368" mass="39893">MQGEHWDVTHSEEQSGNRPPGMQQQPFIGFGIDQNWGGFSQMMPPGYHLSGIDGSQLMPGLSASMDPLEALLGSFPCARVRGIPYEATLEDVLVFFQGLVVIDVVLVSHPDEELGEAFVVFANPMDFQMGLQRDHQIMGNRYLEIFQGKRSDYYAAIASQHHHMHGAGGSLAGQTGDSVGGKIAAETTPGVDASPDAVEDLAQSATSDMAAWRKPSSNLPAQKNINQKSVGSGNVGVSSYHNGGYSGRGVNPGGRGYKGNYRGEGHQGGGIRDGPHTGYIRMRGLPFNATKQDVFDFFKDFKPIESSVMVTYRVDGRATGEGYIAFSDVEDAKGAMTMHRRTIGSRYIELFISNKDEYNRNAARSTPC</sequence>
<protein>
    <recommendedName>
        <fullName evidence="5">RRM domain-containing protein</fullName>
    </recommendedName>
</protein>
<dbReference type="GO" id="GO:0003723">
    <property type="term" value="F:RNA binding"/>
    <property type="evidence" value="ECO:0007669"/>
    <property type="project" value="UniProtKB-UniRule"/>
</dbReference>
<feature type="domain" description="RRM" evidence="5">
    <location>
        <begin position="278"/>
        <end position="355"/>
    </location>
</feature>
<keyword evidence="7" id="KW-1185">Reference proteome</keyword>
<dbReference type="SMART" id="SM00360">
    <property type="entry name" value="RRM"/>
    <property type="match status" value="2"/>
</dbReference>
<accession>A0ABD3Q285</accession>
<comment type="caution">
    <text evidence="6">The sequence shown here is derived from an EMBL/GenBank/DDBJ whole genome shotgun (WGS) entry which is preliminary data.</text>
</comment>
<evidence type="ECO:0000313" key="6">
    <source>
        <dbReference type="EMBL" id="KAL3793581.1"/>
    </source>
</evidence>
<evidence type="ECO:0000256" key="1">
    <source>
        <dbReference type="ARBA" id="ARBA00022737"/>
    </source>
</evidence>
<evidence type="ECO:0000256" key="3">
    <source>
        <dbReference type="PROSITE-ProRule" id="PRU00176"/>
    </source>
</evidence>
<dbReference type="InterPro" id="IPR012677">
    <property type="entry name" value="Nucleotide-bd_a/b_plait_sf"/>
</dbReference>
<dbReference type="AlphaFoldDB" id="A0ABD3Q285"/>
<evidence type="ECO:0000256" key="4">
    <source>
        <dbReference type="SAM" id="MobiDB-lite"/>
    </source>
</evidence>
<name>A0ABD3Q285_9STRA</name>
<dbReference type="PROSITE" id="PS50102">
    <property type="entry name" value="RRM"/>
    <property type="match status" value="1"/>
</dbReference>
<dbReference type="InterPro" id="IPR035979">
    <property type="entry name" value="RBD_domain_sf"/>
</dbReference>
<keyword evidence="1" id="KW-0677">Repeat</keyword>
<dbReference type="InterPro" id="IPR000504">
    <property type="entry name" value="RRM_dom"/>
</dbReference>
<organism evidence="6 7">
    <name type="scientific">Stephanodiscus triporus</name>
    <dbReference type="NCBI Taxonomy" id="2934178"/>
    <lineage>
        <taxon>Eukaryota</taxon>
        <taxon>Sar</taxon>
        <taxon>Stramenopiles</taxon>
        <taxon>Ochrophyta</taxon>
        <taxon>Bacillariophyta</taxon>
        <taxon>Coscinodiscophyceae</taxon>
        <taxon>Thalassiosirophycidae</taxon>
        <taxon>Stephanodiscales</taxon>
        <taxon>Stephanodiscaceae</taxon>
        <taxon>Stephanodiscus</taxon>
    </lineage>
</organism>
<dbReference type="EMBL" id="JALLAZ020000508">
    <property type="protein sequence ID" value="KAL3793581.1"/>
    <property type="molecule type" value="Genomic_DNA"/>
</dbReference>
<dbReference type="Gene3D" id="3.30.70.330">
    <property type="match status" value="2"/>
</dbReference>
<dbReference type="InterPro" id="IPR050666">
    <property type="entry name" value="ESRP"/>
</dbReference>
<feature type="compositionally biased region" description="Polar residues" evidence="4">
    <location>
        <begin position="215"/>
        <end position="228"/>
    </location>
</feature>
<feature type="region of interest" description="Disordered" evidence="4">
    <location>
        <begin position="1"/>
        <end position="24"/>
    </location>
</feature>
<reference evidence="6 7" key="1">
    <citation type="submission" date="2024-10" db="EMBL/GenBank/DDBJ databases">
        <title>Updated reference genomes for cyclostephanoid diatoms.</title>
        <authorList>
            <person name="Roberts W.R."/>
            <person name="Alverson A.J."/>
        </authorList>
    </citation>
    <scope>NUCLEOTIDE SEQUENCE [LARGE SCALE GENOMIC DNA]</scope>
    <source>
        <strain evidence="6 7">AJA276-08</strain>
    </source>
</reference>
<evidence type="ECO:0000256" key="2">
    <source>
        <dbReference type="ARBA" id="ARBA00022884"/>
    </source>
</evidence>
<dbReference type="SUPFAM" id="SSF54928">
    <property type="entry name" value="RNA-binding domain, RBD"/>
    <property type="match status" value="2"/>
</dbReference>
<proteinExistence type="predicted"/>